<organism evidence="2 3">
    <name type="scientific">Vigna mungo</name>
    <name type="common">Black gram</name>
    <name type="synonym">Phaseolus mungo</name>
    <dbReference type="NCBI Taxonomy" id="3915"/>
    <lineage>
        <taxon>Eukaryota</taxon>
        <taxon>Viridiplantae</taxon>
        <taxon>Streptophyta</taxon>
        <taxon>Embryophyta</taxon>
        <taxon>Tracheophyta</taxon>
        <taxon>Spermatophyta</taxon>
        <taxon>Magnoliopsida</taxon>
        <taxon>eudicotyledons</taxon>
        <taxon>Gunneridae</taxon>
        <taxon>Pentapetalae</taxon>
        <taxon>rosids</taxon>
        <taxon>fabids</taxon>
        <taxon>Fabales</taxon>
        <taxon>Fabaceae</taxon>
        <taxon>Papilionoideae</taxon>
        <taxon>50 kb inversion clade</taxon>
        <taxon>NPAAA clade</taxon>
        <taxon>indigoferoid/millettioid clade</taxon>
        <taxon>Phaseoleae</taxon>
        <taxon>Vigna</taxon>
    </lineage>
</organism>
<reference evidence="2 3" key="1">
    <citation type="journal article" date="2023" name="Life. Sci Alliance">
        <title>Evolutionary insights into 3D genome organization and epigenetic landscape of Vigna mungo.</title>
        <authorList>
            <person name="Junaid A."/>
            <person name="Singh B."/>
            <person name="Bhatia S."/>
        </authorList>
    </citation>
    <scope>NUCLEOTIDE SEQUENCE [LARGE SCALE GENOMIC DNA]</scope>
    <source>
        <strain evidence="2">Urdbean</strain>
    </source>
</reference>
<proteinExistence type="predicted"/>
<accession>A0AAQ3RMA6</accession>
<keyword evidence="1" id="KW-1133">Transmembrane helix</keyword>
<protein>
    <recommendedName>
        <fullName evidence="4">Transmembrane protein</fullName>
    </recommendedName>
</protein>
<evidence type="ECO:0000256" key="1">
    <source>
        <dbReference type="SAM" id="Phobius"/>
    </source>
</evidence>
<gene>
    <name evidence="2" type="ORF">V8G54_029091</name>
</gene>
<dbReference type="AlphaFoldDB" id="A0AAQ3RMA6"/>
<keyword evidence="3" id="KW-1185">Reference proteome</keyword>
<evidence type="ECO:0000313" key="2">
    <source>
        <dbReference type="EMBL" id="WVY96940.1"/>
    </source>
</evidence>
<evidence type="ECO:0008006" key="4">
    <source>
        <dbReference type="Google" id="ProtNLM"/>
    </source>
</evidence>
<dbReference type="Proteomes" id="UP001374535">
    <property type="component" value="Chromosome 9"/>
</dbReference>
<name>A0AAQ3RMA6_VIGMU</name>
<dbReference type="PANTHER" id="PTHR36377:SF1">
    <property type="entry name" value="DNA MISMATCH REPAIR PROTEIN"/>
    <property type="match status" value="1"/>
</dbReference>
<feature type="transmembrane region" description="Helical" evidence="1">
    <location>
        <begin position="67"/>
        <end position="88"/>
    </location>
</feature>
<dbReference type="EMBL" id="CP144692">
    <property type="protein sequence ID" value="WVY96940.1"/>
    <property type="molecule type" value="Genomic_DNA"/>
</dbReference>
<keyword evidence="1" id="KW-0812">Transmembrane</keyword>
<dbReference type="PANTHER" id="PTHR36377">
    <property type="entry name" value="DNA MISMATCH REPAIR PROTEIN"/>
    <property type="match status" value="1"/>
</dbReference>
<evidence type="ECO:0000313" key="3">
    <source>
        <dbReference type="Proteomes" id="UP001374535"/>
    </source>
</evidence>
<keyword evidence="1" id="KW-0472">Membrane</keyword>
<sequence length="188" mass="22257">MYDLVRCLTTLVYYTVIGISVAKNWKFEICSVTISFKGHWTLFGLLDFLIDALYKLLLGDVMNLLFAMYYICLHAFWCLGFDAIWFVWIRREVVWCLDVTAVRFKHVERVLWFVVENEVSPLVLEDWVCICFGWGFYGGVHDQNWLLYDKVTVLESEKRAWENSTDAQAIREALNPWRHFDAEETKKS</sequence>